<keyword evidence="3 7" id="KW-0813">Transport</keyword>
<dbReference type="PROSITE" id="PS50928">
    <property type="entry name" value="ABC_TM1"/>
    <property type="match status" value="1"/>
</dbReference>
<dbReference type="PANTHER" id="PTHR30043:SF8">
    <property type="entry name" value="ABC TRANSPORTER, PERMEASE PROTEIN CC0363, PUTATIVE-RELATED"/>
    <property type="match status" value="1"/>
</dbReference>
<dbReference type="GO" id="GO:0015416">
    <property type="term" value="F:ABC-type phosphonate transporter activity"/>
    <property type="evidence" value="ECO:0007669"/>
    <property type="project" value="InterPro"/>
</dbReference>
<evidence type="ECO:0000256" key="1">
    <source>
        <dbReference type="ARBA" id="ARBA00004141"/>
    </source>
</evidence>
<dbReference type="Gene3D" id="1.10.3720.10">
    <property type="entry name" value="MetI-like"/>
    <property type="match status" value="1"/>
</dbReference>
<name>A0A1G9TMV4_9BACI</name>
<keyword evidence="10" id="KW-1185">Reference proteome</keyword>
<evidence type="ECO:0000256" key="4">
    <source>
        <dbReference type="ARBA" id="ARBA00022692"/>
    </source>
</evidence>
<organism evidence="9 10">
    <name type="scientific">Sediminibacillus halophilus</name>
    <dbReference type="NCBI Taxonomy" id="482461"/>
    <lineage>
        <taxon>Bacteria</taxon>
        <taxon>Bacillati</taxon>
        <taxon>Bacillota</taxon>
        <taxon>Bacilli</taxon>
        <taxon>Bacillales</taxon>
        <taxon>Bacillaceae</taxon>
        <taxon>Sediminibacillus</taxon>
    </lineage>
</organism>
<keyword evidence="6 7" id="KW-0472">Membrane</keyword>
<protein>
    <submittedName>
        <fullName evidence="9">Phosphonate transport system permease protein</fullName>
    </submittedName>
</protein>
<feature type="transmembrane region" description="Helical" evidence="7">
    <location>
        <begin position="185"/>
        <end position="204"/>
    </location>
</feature>
<evidence type="ECO:0000256" key="7">
    <source>
        <dbReference type="RuleBase" id="RU363032"/>
    </source>
</evidence>
<dbReference type="GO" id="GO:0030313">
    <property type="term" value="C:cell envelope"/>
    <property type="evidence" value="ECO:0007669"/>
    <property type="project" value="UniProtKB-SubCell"/>
</dbReference>
<evidence type="ECO:0000256" key="2">
    <source>
        <dbReference type="ARBA" id="ARBA00004196"/>
    </source>
</evidence>
<dbReference type="Proteomes" id="UP000182347">
    <property type="component" value="Unassembled WGS sequence"/>
</dbReference>
<keyword evidence="5 7" id="KW-1133">Transmembrane helix</keyword>
<feature type="transmembrane region" description="Helical" evidence="7">
    <location>
        <begin position="79"/>
        <end position="101"/>
    </location>
</feature>
<feature type="transmembrane region" description="Helical" evidence="7">
    <location>
        <begin position="14"/>
        <end position="31"/>
    </location>
</feature>
<dbReference type="InterPro" id="IPR035906">
    <property type="entry name" value="MetI-like_sf"/>
</dbReference>
<comment type="subcellular location">
    <subcellularLocation>
        <location evidence="2">Cell envelope</location>
    </subcellularLocation>
    <subcellularLocation>
        <location evidence="7">Cell membrane</location>
        <topology evidence="7">Multi-pass membrane protein</topology>
    </subcellularLocation>
    <subcellularLocation>
        <location evidence="1">Membrane</location>
        <topology evidence="1">Multi-pass membrane protein</topology>
    </subcellularLocation>
</comment>
<sequence length="266" mass="29025">MSSATRPIKPKKNIVRRWVIFIALALLYIWALSGVPVEGFKETAGQISKAIVSGIFSPDWDYVYLPEGEDLLRGLLDTLAIAILGTFISAFLCIPFAFWAANNMSKIKANAGIGKFFLSFVRTFPELVMALLFIKMVGPGSFAGVLALGLHSIGMLGKLFSEEVENIDFGPSEALKATGARPLQTLWFAVFPQVLPGFISYTLYRFEINLRSASVLGIIGAGGIGTPLIFAMQSRDWSRVGIILLGIIVMVTIVDIISGYLRKKIV</sequence>
<dbReference type="InterPro" id="IPR005769">
    <property type="entry name" value="PhnE/PtxC"/>
</dbReference>
<dbReference type="CDD" id="cd06261">
    <property type="entry name" value="TM_PBP2"/>
    <property type="match status" value="1"/>
</dbReference>
<dbReference type="STRING" id="482461.SAMN05216244_2653"/>
<gene>
    <name evidence="9" type="ORF">SAMN05216244_2653</name>
</gene>
<dbReference type="GO" id="GO:0005886">
    <property type="term" value="C:plasma membrane"/>
    <property type="evidence" value="ECO:0007669"/>
    <property type="project" value="UniProtKB-SubCell"/>
</dbReference>
<feature type="domain" description="ABC transmembrane type-1" evidence="8">
    <location>
        <begin position="75"/>
        <end position="258"/>
    </location>
</feature>
<dbReference type="AlphaFoldDB" id="A0A1G9TMV4"/>
<evidence type="ECO:0000256" key="5">
    <source>
        <dbReference type="ARBA" id="ARBA00022989"/>
    </source>
</evidence>
<accession>A0A1G9TMV4</accession>
<comment type="similarity">
    <text evidence="7">Belongs to the binding-protein-dependent transport system permease family.</text>
</comment>
<evidence type="ECO:0000256" key="3">
    <source>
        <dbReference type="ARBA" id="ARBA00022448"/>
    </source>
</evidence>
<dbReference type="SUPFAM" id="SSF161098">
    <property type="entry name" value="MetI-like"/>
    <property type="match status" value="1"/>
</dbReference>
<dbReference type="EMBL" id="FNHF01000003">
    <property type="protein sequence ID" value="SDM49011.1"/>
    <property type="molecule type" value="Genomic_DNA"/>
</dbReference>
<reference evidence="10" key="1">
    <citation type="submission" date="2016-10" db="EMBL/GenBank/DDBJ databases">
        <authorList>
            <person name="Varghese N."/>
            <person name="Submissions S."/>
        </authorList>
    </citation>
    <scope>NUCLEOTIDE SEQUENCE [LARGE SCALE GENOMIC DNA]</scope>
    <source>
        <strain evidence="10">CGMCC 1.6199</strain>
    </source>
</reference>
<feature type="transmembrane region" description="Helical" evidence="7">
    <location>
        <begin position="210"/>
        <end position="230"/>
    </location>
</feature>
<dbReference type="NCBIfam" id="TIGR01097">
    <property type="entry name" value="PhnE"/>
    <property type="match status" value="1"/>
</dbReference>
<evidence type="ECO:0000259" key="8">
    <source>
        <dbReference type="PROSITE" id="PS50928"/>
    </source>
</evidence>
<evidence type="ECO:0000256" key="6">
    <source>
        <dbReference type="ARBA" id="ARBA00023136"/>
    </source>
</evidence>
<dbReference type="RefSeq" id="WP_074599734.1">
    <property type="nucleotide sequence ID" value="NZ_FNHF01000003.1"/>
</dbReference>
<keyword evidence="4 7" id="KW-0812">Transmembrane</keyword>
<dbReference type="InterPro" id="IPR000515">
    <property type="entry name" value="MetI-like"/>
</dbReference>
<evidence type="ECO:0000313" key="9">
    <source>
        <dbReference type="EMBL" id="SDM49011.1"/>
    </source>
</evidence>
<proteinExistence type="inferred from homology"/>
<dbReference type="PANTHER" id="PTHR30043">
    <property type="entry name" value="PHOSPHONATES TRANSPORT SYSTEM PERMEASE PROTEIN"/>
    <property type="match status" value="1"/>
</dbReference>
<dbReference type="OrthoDB" id="8557224at2"/>
<evidence type="ECO:0000313" key="10">
    <source>
        <dbReference type="Proteomes" id="UP000182347"/>
    </source>
</evidence>
<feature type="transmembrane region" description="Helical" evidence="7">
    <location>
        <begin position="242"/>
        <end position="261"/>
    </location>
</feature>
<dbReference type="Pfam" id="PF00528">
    <property type="entry name" value="BPD_transp_1"/>
    <property type="match status" value="1"/>
</dbReference>